<dbReference type="RefSeq" id="WP_052045078.1">
    <property type="nucleotide sequence ID" value="NZ_AZTB01000001.1"/>
</dbReference>
<evidence type="ECO:0000313" key="3">
    <source>
        <dbReference type="EMBL" id="KGG81425.1"/>
    </source>
</evidence>
<evidence type="ECO:0000256" key="1">
    <source>
        <dbReference type="ARBA" id="ARBA00005721"/>
    </source>
</evidence>
<evidence type="ECO:0008006" key="5">
    <source>
        <dbReference type="Google" id="ProtNLM"/>
    </source>
</evidence>
<protein>
    <recommendedName>
        <fullName evidence="5">Alkaline shock response membrane anchor protein AmaP</fullName>
    </recommendedName>
</protein>
<keyword evidence="2" id="KW-0812">Transmembrane</keyword>
<dbReference type="Pfam" id="PF03780">
    <property type="entry name" value="Asp23"/>
    <property type="match status" value="1"/>
</dbReference>
<dbReference type="AlphaFoldDB" id="A0A096BJP2"/>
<comment type="caution">
    <text evidence="3">The sequence shown here is derived from an EMBL/GenBank/DDBJ whole genome shotgun (WGS) entry which is preliminary data.</text>
</comment>
<dbReference type="EMBL" id="AZTB01000001">
    <property type="protein sequence ID" value="KGG81425.1"/>
    <property type="molecule type" value="Genomic_DNA"/>
</dbReference>
<dbReference type="NCBIfam" id="NF033218">
    <property type="entry name" value="anchor_AmaP"/>
    <property type="match status" value="1"/>
</dbReference>
<dbReference type="STRING" id="1156417.Y919_00235"/>
<feature type="transmembrane region" description="Helical" evidence="2">
    <location>
        <begin position="7"/>
        <end position="28"/>
    </location>
</feature>
<organism evidence="3 4">
    <name type="scientific">Caloranaerobacter azorensis H53214</name>
    <dbReference type="NCBI Taxonomy" id="1156417"/>
    <lineage>
        <taxon>Bacteria</taxon>
        <taxon>Bacillati</taxon>
        <taxon>Bacillota</taxon>
        <taxon>Tissierellia</taxon>
        <taxon>Tissierellales</taxon>
        <taxon>Thermohalobacteraceae</taxon>
        <taxon>Caloranaerobacter</taxon>
    </lineage>
</organism>
<feature type="transmembrane region" description="Helical" evidence="2">
    <location>
        <begin position="48"/>
        <end position="68"/>
    </location>
</feature>
<dbReference type="Proteomes" id="UP000029622">
    <property type="component" value="Unassembled WGS sequence"/>
</dbReference>
<gene>
    <name evidence="3" type="ORF">Y919_00235</name>
</gene>
<name>A0A096BJP2_9FIRM</name>
<comment type="similarity">
    <text evidence="1">Belongs to the asp23 family.</text>
</comment>
<evidence type="ECO:0000313" key="4">
    <source>
        <dbReference type="Proteomes" id="UP000029622"/>
    </source>
</evidence>
<proteinExistence type="inferred from homology"/>
<sequence length="179" mass="20618">MNIFDRIIFTIFTIFFVLISIVIIILPFDVIQNNIIDEAVFFLNSLAGNYWIILVGLVMLLVSLRLLFSGIKRNKKSEYIIKYTNLGELRISTQTIEGLTYSVTNSFNEIRDVKANIEIVDDELIILINARVSPNVNIPEVIFKIQEKVKEHVQNCSGIKVREVRFKINEIASQVRTIK</sequence>
<evidence type="ECO:0000256" key="2">
    <source>
        <dbReference type="SAM" id="Phobius"/>
    </source>
</evidence>
<reference evidence="3 4" key="1">
    <citation type="submission" date="2013-12" db="EMBL/GenBank/DDBJ databases">
        <title>Draft genome sequence of Caloranaerobacter sp. H53214.</title>
        <authorList>
            <person name="Jiang L.J."/>
            <person name="Shao Z.Z."/>
            <person name="Long M.N."/>
        </authorList>
    </citation>
    <scope>NUCLEOTIDE SEQUENCE [LARGE SCALE GENOMIC DNA]</scope>
    <source>
        <strain evidence="3 4">H53214</strain>
    </source>
</reference>
<dbReference type="InterPro" id="IPR005531">
    <property type="entry name" value="Asp23"/>
</dbReference>
<keyword evidence="2" id="KW-1133">Transmembrane helix</keyword>
<keyword evidence="2" id="KW-0472">Membrane</keyword>
<accession>A0A096BJP2</accession>